<dbReference type="EMBL" id="ASTJ01000023">
    <property type="protein sequence ID" value="EPC02796.1"/>
    <property type="molecule type" value="Genomic_DNA"/>
</dbReference>
<protein>
    <recommendedName>
        <fullName evidence="5">HTH tetR-type domain-containing protein</fullName>
    </recommendedName>
</protein>
<dbReference type="RefSeq" id="WP_016416211.1">
    <property type="nucleotide sequence ID" value="NZ_AUAB01000015.1"/>
</dbReference>
<proteinExistence type="predicted"/>
<keyword evidence="3" id="KW-0804">Transcription</keyword>
<dbReference type="Proteomes" id="UP000014463">
    <property type="component" value="Unassembled WGS sequence"/>
</dbReference>
<reference evidence="6 7" key="1">
    <citation type="journal article" date="2013" name="Genome Announc.">
        <title>Draft genome sequence of the moderately halophilic gammaproteobacterium Halomonas anticariensis FP35.</title>
        <authorList>
            <person name="Tahrioui A."/>
            <person name="Quesada E."/>
            <person name="Llamas I."/>
        </authorList>
    </citation>
    <scope>NUCLEOTIDE SEQUENCE [LARGE SCALE GENOMIC DNA]</scope>
    <source>
        <strain evidence="7">DSM 16096 / CECT 5854 / LMG 22089 / FP35</strain>
    </source>
</reference>
<sequence>MRRPGRPSGDRRDQRERLLDAALFHYANHGVTAASLRGIAETAGVTPAMVSYYFGGKAALLNAVVEERLLPVVAELRRHLDTLGDDAGALAKGFVSGMHATVERHPWLPSLWVREVLSEDGTLRELLVTHIAEQIPRRLAKSFARAQRHGHLNPELDPRLLMVSLIGLTLFPLAAAPLWHRIFDSEDLDSAALERHTLALLARGLETDHVP</sequence>
<keyword evidence="2 4" id="KW-0238">DNA-binding</keyword>
<dbReference type="PANTHER" id="PTHR30055">
    <property type="entry name" value="HTH-TYPE TRANSCRIPTIONAL REGULATOR RUTR"/>
    <property type="match status" value="1"/>
</dbReference>
<dbReference type="PROSITE" id="PS50977">
    <property type="entry name" value="HTH_TETR_2"/>
    <property type="match status" value="1"/>
</dbReference>
<dbReference type="InterPro" id="IPR023772">
    <property type="entry name" value="DNA-bd_HTH_TetR-type_CS"/>
</dbReference>
<dbReference type="InterPro" id="IPR036271">
    <property type="entry name" value="Tet_transcr_reg_TetR-rel_C_sf"/>
</dbReference>
<evidence type="ECO:0000256" key="3">
    <source>
        <dbReference type="ARBA" id="ARBA00023163"/>
    </source>
</evidence>
<dbReference type="InterPro" id="IPR009057">
    <property type="entry name" value="Homeodomain-like_sf"/>
</dbReference>
<dbReference type="Pfam" id="PF00440">
    <property type="entry name" value="TetR_N"/>
    <property type="match status" value="1"/>
</dbReference>
<dbReference type="Pfam" id="PF17938">
    <property type="entry name" value="TetR_C_29"/>
    <property type="match status" value="1"/>
</dbReference>
<evidence type="ECO:0000259" key="5">
    <source>
        <dbReference type="PROSITE" id="PS50977"/>
    </source>
</evidence>
<dbReference type="Gene3D" id="1.10.357.10">
    <property type="entry name" value="Tetracycline Repressor, domain 2"/>
    <property type="match status" value="1"/>
</dbReference>
<accession>S2LDD3</accession>
<dbReference type="eggNOG" id="COG1309">
    <property type="taxonomic scope" value="Bacteria"/>
</dbReference>
<dbReference type="GO" id="GO:0000976">
    <property type="term" value="F:transcription cis-regulatory region binding"/>
    <property type="evidence" value="ECO:0007669"/>
    <property type="project" value="TreeGrafter"/>
</dbReference>
<dbReference type="PROSITE" id="PS01081">
    <property type="entry name" value="HTH_TETR_1"/>
    <property type="match status" value="1"/>
</dbReference>
<comment type="caution">
    <text evidence="6">The sequence shown here is derived from an EMBL/GenBank/DDBJ whole genome shotgun (WGS) entry which is preliminary data.</text>
</comment>
<evidence type="ECO:0000313" key="6">
    <source>
        <dbReference type="EMBL" id="EPC02796.1"/>
    </source>
</evidence>
<keyword evidence="7" id="KW-1185">Reference proteome</keyword>
<dbReference type="PANTHER" id="PTHR30055:SF234">
    <property type="entry name" value="HTH-TYPE TRANSCRIPTIONAL REGULATOR BETI"/>
    <property type="match status" value="1"/>
</dbReference>
<dbReference type="SUPFAM" id="SSF46689">
    <property type="entry name" value="Homeodomain-like"/>
    <property type="match status" value="1"/>
</dbReference>
<gene>
    <name evidence="6" type="ORF">L861_23570</name>
</gene>
<organism evidence="6 7">
    <name type="scientific">Litchfieldella anticariensis (strain DSM 16096 / CECT 5854 / CIP 108499 / LMG 22089 / FP35)</name>
    <name type="common">Halomonas anticariensis</name>
    <dbReference type="NCBI Taxonomy" id="1121939"/>
    <lineage>
        <taxon>Bacteria</taxon>
        <taxon>Pseudomonadati</taxon>
        <taxon>Pseudomonadota</taxon>
        <taxon>Gammaproteobacteria</taxon>
        <taxon>Oceanospirillales</taxon>
        <taxon>Halomonadaceae</taxon>
        <taxon>Litchfieldella</taxon>
    </lineage>
</organism>
<dbReference type="SUPFAM" id="SSF48498">
    <property type="entry name" value="Tetracyclin repressor-like, C-terminal domain"/>
    <property type="match status" value="1"/>
</dbReference>
<feature type="domain" description="HTH tetR-type" evidence="5">
    <location>
        <begin position="12"/>
        <end position="72"/>
    </location>
</feature>
<dbReference type="GO" id="GO:0003700">
    <property type="term" value="F:DNA-binding transcription factor activity"/>
    <property type="evidence" value="ECO:0007669"/>
    <property type="project" value="TreeGrafter"/>
</dbReference>
<keyword evidence="1" id="KW-0805">Transcription regulation</keyword>
<name>S2LDD3_LITA3</name>
<evidence type="ECO:0000256" key="2">
    <source>
        <dbReference type="ARBA" id="ARBA00023125"/>
    </source>
</evidence>
<dbReference type="PATRIC" id="fig|1121939.11.peg.1709"/>
<dbReference type="AlphaFoldDB" id="S2LDD3"/>
<evidence type="ECO:0000313" key="7">
    <source>
        <dbReference type="Proteomes" id="UP000014463"/>
    </source>
</evidence>
<feature type="DNA-binding region" description="H-T-H motif" evidence="4">
    <location>
        <begin position="35"/>
        <end position="54"/>
    </location>
</feature>
<evidence type="ECO:0000256" key="4">
    <source>
        <dbReference type="PROSITE-ProRule" id="PRU00335"/>
    </source>
</evidence>
<dbReference type="InterPro" id="IPR041474">
    <property type="entry name" value="NicS_C"/>
</dbReference>
<dbReference type="InterPro" id="IPR050109">
    <property type="entry name" value="HTH-type_TetR-like_transc_reg"/>
</dbReference>
<dbReference type="STRING" id="1121939.L861_23570"/>
<dbReference type="InterPro" id="IPR001647">
    <property type="entry name" value="HTH_TetR"/>
</dbReference>
<evidence type="ECO:0000256" key="1">
    <source>
        <dbReference type="ARBA" id="ARBA00023015"/>
    </source>
</evidence>